<dbReference type="EMBL" id="KB468113">
    <property type="protein sequence ID" value="PCH41567.1"/>
    <property type="molecule type" value="Genomic_DNA"/>
</dbReference>
<evidence type="ECO:0000313" key="3">
    <source>
        <dbReference type="Proteomes" id="UP000218811"/>
    </source>
</evidence>
<proteinExistence type="predicted"/>
<feature type="compositionally biased region" description="Low complexity" evidence="1">
    <location>
        <begin position="30"/>
        <end position="54"/>
    </location>
</feature>
<feature type="region of interest" description="Disordered" evidence="1">
    <location>
        <begin position="23"/>
        <end position="228"/>
    </location>
</feature>
<keyword evidence="3" id="KW-1185">Reference proteome</keyword>
<protein>
    <submittedName>
        <fullName evidence="2">Uncharacterized protein</fullName>
    </submittedName>
</protein>
<evidence type="ECO:0000256" key="1">
    <source>
        <dbReference type="SAM" id="MobiDB-lite"/>
    </source>
</evidence>
<name>A0A2H3JZI3_WOLCO</name>
<reference evidence="2 3" key="1">
    <citation type="journal article" date="2012" name="Science">
        <title>The Paleozoic origin of enzymatic lignin decomposition reconstructed from 31 fungal genomes.</title>
        <authorList>
            <person name="Floudas D."/>
            <person name="Binder M."/>
            <person name="Riley R."/>
            <person name="Barry K."/>
            <person name="Blanchette R.A."/>
            <person name="Henrissat B."/>
            <person name="Martinez A.T."/>
            <person name="Otillar R."/>
            <person name="Spatafora J.W."/>
            <person name="Yadav J.S."/>
            <person name="Aerts A."/>
            <person name="Benoit I."/>
            <person name="Boyd A."/>
            <person name="Carlson A."/>
            <person name="Copeland A."/>
            <person name="Coutinho P.M."/>
            <person name="de Vries R.P."/>
            <person name="Ferreira P."/>
            <person name="Findley K."/>
            <person name="Foster B."/>
            <person name="Gaskell J."/>
            <person name="Glotzer D."/>
            <person name="Gorecki P."/>
            <person name="Heitman J."/>
            <person name="Hesse C."/>
            <person name="Hori C."/>
            <person name="Igarashi K."/>
            <person name="Jurgens J.A."/>
            <person name="Kallen N."/>
            <person name="Kersten P."/>
            <person name="Kohler A."/>
            <person name="Kuees U."/>
            <person name="Kumar T.K.A."/>
            <person name="Kuo A."/>
            <person name="LaButti K."/>
            <person name="Larrondo L.F."/>
            <person name="Lindquist E."/>
            <person name="Ling A."/>
            <person name="Lombard V."/>
            <person name="Lucas S."/>
            <person name="Lundell T."/>
            <person name="Martin R."/>
            <person name="McLaughlin D.J."/>
            <person name="Morgenstern I."/>
            <person name="Morin E."/>
            <person name="Murat C."/>
            <person name="Nagy L.G."/>
            <person name="Nolan M."/>
            <person name="Ohm R.A."/>
            <person name="Patyshakuliyeva A."/>
            <person name="Rokas A."/>
            <person name="Ruiz-Duenas F.J."/>
            <person name="Sabat G."/>
            <person name="Salamov A."/>
            <person name="Samejima M."/>
            <person name="Schmutz J."/>
            <person name="Slot J.C."/>
            <person name="St John F."/>
            <person name="Stenlid J."/>
            <person name="Sun H."/>
            <person name="Sun S."/>
            <person name="Syed K."/>
            <person name="Tsang A."/>
            <person name="Wiebenga A."/>
            <person name="Young D."/>
            <person name="Pisabarro A."/>
            <person name="Eastwood D.C."/>
            <person name="Martin F."/>
            <person name="Cullen D."/>
            <person name="Grigoriev I.V."/>
            <person name="Hibbett D.S."/>
        </authorList>
    </citation>
    <scope>NUCLEOTIDE SEQUENCE [LARGE SCALE GENOMIC DNA]</scope>
    <source>
        <strain evidence="2 3">MD-104</strain>
    </source>
</reference>
<evidence type="ECO:0000313" key="2">
    <source>
        <dbReference type="EMBL" id="PCH41567.1"/>
    </source>
</evidence>
<gene>
    <name evidence="2" type="ORF">WOLCODRAFT_24839</name>
</gene>
<accession>A0A2H3JZI3</accession>
<organism evidence="2 3">
    <name type="scientific">Wolfiporia cocos (strain MD-104)</name>
    <name type="common">Brown rot fungus</name>
    <dbReference type="NCBI Taxonomy" id="742152"/>
    <lineage>
        <taxon>Eukaryota</taxon>
        <taxon>Fungi</taxon>
        <taxon>Dikarya</taxon>
        <taxon>Basidiomycota</taxon>
        <taxon>Agaricomycotina</taxon>
        <taxon>Agaricomycetes</taxon>
        <taxon>Polyporales</taxon>
        <taxon>Phaeolaceae</taxon>
        <taxon>Wolfiporia</taxon>
    </lineage>
</organism>
<feature type="compositionally biased region" description="Polar residues" evidence="1">
    <location>
        <begin position="148"/>
        <end position="157"/>
    </location>
</feature>
<dbReference type="AlphaFoldDB" id="A0A2H3JZI3"/>
<dbReference type="Proteomes" id="UP000218811">
    <property type="component" value="Unassembled WGS sequence"/>
</dbReference>
<sequence length="228" mass="24876">MWSVPDLHLGAQRIFKHLMVDKAEAKTRRSNSSGHPGPSRSGGPSASQQSLSSRAHSRSRSLDSGSRPISKENIGRPQPLVSSLGRVRQVQPQPSSVYPEGSTSHDRLHLHRPHSNEPRPRLQSQTNRVGALTDSLLPQRSRKRTHSETSSHYNGKSGSRRADESARALHPTSMERLPVAGDSNSFPKRTVTFAPSPTYAAPTKSAMHVPGGHNGQPIRPVLRPRGTT</sequence>